<evidence type="ECO:0000313" key="2">
    <source>
        <dbReference type="EMBL" id="MBS2550972.1"/>
    </source>
</evidence>
<gene>
    <name evidence="2" type="ORF">KGQ19_29280</name>
</gene>
<proteinExistence type="predicted"/>
<dbReference type="EMBL" id="JAAFYZ010000122">
    <property type="protein sequence ID" value="MBS2550972.1"/>
    <property type="molecule type" value="Genomic_DNA"/>
</dbReference>
<reference evidence="2 3" key="1">
    <citation type="submission" date="2020-02" db="EMBL/GenBank/DDBJ databases">
        <title>Acidophilic actinobacteria isolated from forest soil.</title>
        <authorList>
            <person name="Golinska P."/>
        </authorList>
    </citation>
    <scope>NUCLEOTIDE SEQUENCE [LARGE SCALE GENOMIC DNA]</scope>
    <source>
        <strain evidence="2 3">NL8</strain>
    </source>
</reference>
<feature type="domain" description="DUF6985" evidence="1">
    <location>
        <begin position="6"/>
        <end position="151"/>
    </location>
</feature>
<evidence type="ECO:0000259" key="1">
    <source>
        <dbReference type="Pfam" id="PF22481"/>
    </source>
</evidence>
<comment type="caution">
    <text evidence="2">The sequence shown here is derived from an EMBL/GenBank/DDBJ whole genome shotgun (WGS) entry which is preliminary data.</text>
</comment>
<organism evidence="2 3">
    <name type="scientific">Catenulispora pinistramenti</name>
    <dbReference type="NCBI Taxonomy" id="2705254"/>
    <lineage>
        <taxon>Bacteria</taxon>
        <taxon>Bacillati</taxon>
        <taxon>Actinomycetota</taxon>
        <taxon>Actinomycetes</taxon>
        <taxon>Catenulisporales</taxon>
        <taxon>Catenulisporaceae</taxon>
        <taxon>Catenulispora</taxon>
    </lineage>
</organism>
<keyword evidence="3" id="KW-1185">Reference proteome</keyword>
<sequence length="173" mass="19135">MEIPGLGTLDEELGGHRSESVPVSLLEGEAEFFLEGYESDDHPEDFHAAIKAFLGLGQSALEAASGPVFEYYSDVRAIVDDGAVPHIHRPEDVWQYVTFGCEAVVARDWFGDKQVCVSIGCGCDWEPEHGLQLVFRGGRVVTKIGPYDDHMSNATTERPDLADVVYRSFRRDS</sequence>
<dbReference type="Pfam" id="PF22481">
    <property type="entry name" value="DUF6985"/>
    <property type="match status" value="1"/>
</dbReference>
<dbReference type="RefSeq" id="WP_212014803.1">
    <property type="nucleotide sequence ID" value="NZ_JAAFYZ010000122.1"/>
</dbReference>
<accession>A0ABS5KY23</accession>
<protein>
    <recommendedName>
        <fullName evidence="1">DUF6985 domain-containing protein</fullName>
    </recommendedName>
</protein>
<dbReference type="InterPro" id="IPR054254">
    <property type="entry name" value="DUF6985"/>
</dbReference>
<evidence type="ECO:0000313" key="3">
    <source>
        <dbReference type="Proteomes" id="UP000730482"/>
    </source>
</evidence>
<name>A0ABS5KY23_9ACTN</name>
<dbReference type="Proteomes" id="UP000730482">
    <property type="component" value="Unassembled WGS sequence"/>
</dbReference>